<evidence type="ECO:0000313" key="6">
    <source>
        <dbReference type="Proteomes" id="UP000490980"/>
    </source>
</evidence>
<dbReference type="PANTHER" id="PTHR34408">
    <property type="entry name" value="FAMILY PROTEIN, PUTATIVE-RELATED"/>
    <property type="match status" value="1"/>
</dbReference>
<dbReference type="GO" id="GO:0016998">
    <property type="term" value="P:cell wall macromolecule catabolic process"/>
    <property type="evidence" value="ECO:0007669"/>
    <property type="project" value="InterPro"/>
</dbReference>
<evidence type="ECO:0000313" key="5">
    <source>
        <dbReference type="EMBL" id="NII06287.1"/>
    </source>
</evidence>
<evidence type="ECO:0000259" key="4">
    <source>
        <dbReference type="Pfam" id="PF20410"/>
    </source>
</evidence>
<dbReference type="PANTHER" id="PTHR34408:SF1">
    <property type="entry name" value="GLYCOSYL HYDROLASE FAMILY 19 DOMAIN-CONTAINING PROTEIN HI_1415"/>
    <property type="match status" value="1"/>
</dbReference>
<dbReference type="InterPro" id="IPR046519">
    <property type="entry name" value="X-Tfes_XVIPCD"/>
</dbReference>
<dbReference type="EMBL" id="JAARLZ010000003">
    <property type="protein sequence ID" value="NII06287.1"/>
    <property type="molecule type" value="Genomic_DNA"/>
</dbReference>
<dbReference type="Proteomes" id="UP000490980">
    <property type="component" value="Unassembled WGS sequence"/>
</dbReference>
<feature type="region of interest" description="Disordered" evidence="1">
    <location>
        <begin position="380"/>
        <end position="422"/>
    </location>
</feature>
<name>A0A7X5U9J3_9GAMM</name>
<dbReference type="GO" id="GO:0006032">
    <property type="term" value="P:chitin catabolic process"/>
    <property type="evidence" value="ECO:0007669"/>
    <property type="project" value="InterPro"/>
</dbReference>
<dbReference type="AlphaFoldDB" id="A0A7X5U9J3"/>
<dbReference type="GO" id="GO:0004568">
    <property type="term" value="F:chitinase activity"/>
    <property type="evidence" value="ECO:0007669"/>
    <property type="project" value="InterPro"/>
</dbReference>
<evidence type="ECO:0000259" key="2">
    <source>
        <dbReference type="Pfam" id="PF00182"/>
    </source>
</evidence>
<evidence type="ECO:0008006" key="7">
    <source>
        <dbReference type="Google" id="ProtNLM"/>
    </source>
</evidence>
<sequence>MAIDRETQVLTDAYAAGIRSPRELANFMAQVTHESNGLNRLEESFRYTRGISQIPVQSAWREGAAALESARKDALMGKPERLAELMYGGRNGNDEPGDGWKYHGRGYIQLTGKDNYRAAGEALGLDLVHKPELAADPKNASKIATWYWENRVPDQAKEDVKAATHAVNGKYNGLEDREHRFQDWQRKLNPQVMERLASGSVGQSAPEPRTAEQRLLKEGMQGEDVRMLQANLARLGYTDAQGQALHTDGQFGPGTRGALERFQRDHHLSADGVAGAKTQEAITAQKHADAIRQEHAHPQGTRAADLALLEQARTGVHAVDAQHGRKSDQLSENLAGSLAAAAKRDGLTRIDHVVLSDDASKVYAVQGDMNSPHKRMAEVQTAQAVNTPLEQSKAAMEQTTSKQPQPQPEQPQQRPMLPGSGH</sequence>
<dbReference type="InterPro" id="IPR000726">
    <property type="entry name" value="Glyco_hydro_19_cat"/>
</dbReference>
<feature type="domain" description="X-Tfes XVIPCD" evidence="4">
    <location>
        <begin position="305"/>
        <end position="398"/>
    </location>
</feature>
<organism evidence="5 6">
    <name type="scientific">Luteibacter anthropi</name>
    <dbReference type="NCBI Taxonomy" id="564369"/>
    <lineage>
        <taxon>Bacteria</taxon>
        <taxon>Pseudomonadati</taxon>
        <taxon>Pseudomonadota</taxon>
        <taxon>Gammaproteobacteria</taxon>
        <taxon>Lysobacterales</taxon>
        <taxon>Rhodanobacteraceae</taxon>
        <taxon>Luteibacter</taxon>
    </lineage>
</organism>
<evidence type="ECO:0000256" key="1">
    <source>
        <dbReference type="SAM" id="MobiDB-lite"/>
    </source>
</evidence>
<accession>A0A7X5U9J3</accession>
<dbReference type="Pfam" id="PF20410">
    <property type="entry name" value="X-Tfes_XVIPCD"/>
    <property type="match status" value="1"/>
</dbReference>
<feature type="domain" description="Glycoside hydrolase family 19 catalytic" evidence="2">
    <location>
        <begin position="98"/>
        <end position="151"/>
    </location>
</feature>
<evidence type="ECO:0000259" key="3">
    <source>
        <dbReference type="Pfam" id="PF01471"/>
    </source>
</evidence>
<dbReference type="InterPro" id="IPR023346">
    <property type="entry name" value="Lysozyme-like_dom_sf"/>
</dbReference>
<dbReference type="InterPro" id="IPR036366">
    <property type="entry name" value="PGBDSf"/>
</dbReference>
<reference evidence="5 6" key="1">
    <citation type="submission" date="2020-03" db="EMBL/GenBank/DDBJ databases">
        <authorList>
            <person name="Lai Q."/>
        </authorList>
    </citation>
    <scope>NUCLEOTIDE SEQUENCE [LARGE SCALE GENOMIC DNA]</scope>
    <source>
        <strain evidence="5 6">CCUG 25036</strain>
    </source>
</reference>
<dbReference type="Gene3D" id="1.10.101.10">
    <property type="entry name" value="PGBD-like superfamily/PGBD"/>
    <property type="match status" value="1"/>
</dbReference>
<dbReference type="Gene3D" id="1.10.530.10">
    <property type="match status" value="1"/>
</dbReference>
<dbReference type="SUPFAM" id="SSF47090">
    <property type="entry name" value="PGBD-like"/>
    <property type="match status" value="1"/>
</dbReference>
<dbReference type="InterPro" id="IPR036365">
    <property type="entry name" value="PGBD-like_sf"/>
</dbReference>
<dbReference type="Pfam" id="PF00182">
    <property type="entry name" value="Glyco_hydro_19"/>
    <property type="match status" value="1"/>
</dbReference>
<feature type="compositionally biased region" description="Low complexity" evidence="1">
    <location>
        <begin position="410"/>
        <end position="422"/>
    </location>
</feature>
<comment type="caution">
    <text evidence="5">The sequence shown here is derived from an EMBL/GenBank/DDBJ whole genome shotgun (WGS) entry which is preliminary data.</text>
</comment>
<dbReference type="SUPFAM" id="SSF53955">
    <property type="entry name" value="Lysozyme-like"/>
    <property type="match status" value="1"/>
</dbReference>
<dbReference type="RefSeq" id="WP_166947281.1">
    <property type="nucleotide sequence ID" value="NZ_JAARLZ010000003.1"/>
</dbReference>
<gene>
    <name evidence="5" type="ORF">HBF25_07820</name>
</gene>
<keyword evidence="6" id="KW-1185">Reference proteome</keyword>
<dbReference type="Pfam" id="PF01471">
    <property type="entry name" value="PG_binding_1"/>
    <property type="match status" value="1"/>
</dbReference>
<protein>
    <recommendedName>
        <fullName evidence="7">Lytic enzyme</fullName>
    </recommendedName>
</protein>
<proteinExistence type="predicted"/>
<feature type="compositionally biased region" description="Polar residues" evidence="1">
    <location>
        <begin position="380"/>
        <end position="390"/>
    </location>
</feature>
<dbReference type="InterPro" id="IPR002477">
    <property type="entry name" value="Peptidoglycan-bd-like"/>
</dbReference>
<dbReference type="InterPro" id="IPR052354">
    <property type="entry name" value="Cell_Wall_Dynamics_Protein"/>
</dbReference>
<feature type="domain" description="Peptidoglycan binding-like" evidence="3">
    <location>
        <begin position="221"/>
        <end position="282"/>
    </location>
</feature>